<evidence type="ECO:0000256" key="1">
    <source>
        <dbReference type="SAM" id="MobiDB-lite"/>
    </source>
</evidence>
<dbReference type="Pfam" id="PF14229">
    <property type="entry name" value="DUF4332"/>
    <property type="match status" value="1"/>
</dbReference>
<evidence type="ECO:0008006" key="6">
    <source>
        <dbReference type="Google" id="ProtNLM"/>
    </source>
</evidence>
<dbReference type="InterPro" id="IPR025567">
    <property type="entry name" value="DUF4332"/>
</dbReference>
<feature type="compositionally biased region" description="Polar residues" evidence="1">
    <location>
        <begin position="527"/>
        <end position="541"/>
    </location>
</feature>
<dbReference type="Gene3D" id="1.10.575.10">
    <property type="entry name" value="P1 Nuclease"/>
    <property type="match status" value="1"/>
</dbReference>
<evidence type="ECO:0000259" key="2">
    <source>
        <dbReference type="Pfam" id="PF00882"/>
    </source>
</evidence>
<sequence length="693" mass="79401">MSVLFRIVYASKCNGTHHKLAMDALRYLDLPESEQWTRLFLKHADSYIEGSKAPDKRFRDFRNHVLHVEDNFWGGAVKTASRWYDQTVEAIQQENWKEAVYSAGVLSHYYTDPIMPFHTAQSEEETQMHRAVEWSLSKSYDDLFALFEAEYQSEIIRPRSHAQRNELVQDLVLQGATQSNRHYQNTIDHYNLDYGVQDPPAGLDAVLRETYAKLLGYAAIGFARILEELFRDAAVKPPAVSLTLESVFSGLEIPIRWVTRKVADREERLKIEALYQEFVQTGRVQKHLPEDDRLVRQWHAEEVRGVSLSQLNQVALEPMGTAHGQGGDSEKTNFLHRVPRDLRTAYELSRGNRPGVVTTIEVVGPKPVYDNQTSVSPRPTFDRRPATPVATPSVSTPSITPTPKIVASSKPKIRVKSEQRPERQPIVSTPETVVPPVHTQTQKPVEEKWIPRRPVEPRPVELNRNDSRPVESKPEQTRPVASRLEVPQPWIQEPVKQEPVKQQHAVETRVEQEPLPLDPQTGIPSRPSRNQQESKRNTPQTMPIREERLKYYLHRSDNLVDAPSIGPKTAKRFQKMKIKTVDDFLNCDPEAVAERMQVRHITADEIRKWQDQAEFVCRIPNLRGHDAQILVGSGIHKVEHLEGWEPRTLLEFVEPFVESPEGVRLLRGSGQPDLAEVTDWLRWSNSARTLRAA</sequence>
<dbReference type="InterPro" id="IPR008947">
    <property type="entry name" value="PLipase_C/P1_nuclease_dom_sf"/>
</dbReference>
<dbReference type="InterPro" id="IPR029002">
    <property type="entry name" value="PLPC/GPLD1"/>
</dbReference>
<feature type="domain" description="Phospholipase C/D" evidence="2">
    <location>
        <begin position="16"/>
        <end position="140"/>
    </location>
</feature>
<evidence type="ECO:0000313" key="5">
    <source>
        <dbReference type="Proteomes" id="UP000317178"/>
    </source>
</evidence>
<dbReference type="Pfam" id="PF00882">
    <property type="entry name" value="Zn_dep_PLPC"/>
    <property type="match status" value="1"/>
</dbReference>
<dbReference type="EMBL" id="CP036281">
    <property type="protein sequence ID" value="QDU82072.1"/>
    <property type="molecule type" value="Genomic_DNA"/>
</dbReference>
<evidence type="ECO:0000313" key="4">
    <source>
        <dbReference type="EMBL" id="QDU82072.1"/>
    </source>
</evidence>
<feature type="domain" description="DUF4332" evidence="3">
    <location>
        <begin position="563"/>
        <end position="681"/>
    </location>
</feature>
<dbReference type="SUPFAM" id="SSF48537">
    <property type="entry name" value="Phospholipase C/P1 nuclease"/>
    <property type="match status" value="1"/>
</dbReference>
<proteinExistence type="predicted"/>
<name>A0A518CS75_9PLAN</name>
<gene>
    <name evidence="4" type="ORF">Pla110_38270</name>
</gene>
<feature type="compositionally biased region" description="Basic and acidic residues" evidence="1">
    <location>
        <begin position="495"/>
        <end position="512"/>
    </location>
</feature>
<dbReference type="CDD" id="cd10981">
    <property type="entry name" value="ZnPC_S1P1"/>
    <property type="match status" value="1"/>
</dbReference>
<organism evidence="4 5">
    <name type="scientific">Polystyrenella longa</name>
    <dbReference type="NCBI Taxonomy" id="2528007"/>
    <lineage>
        <taxon>Bacteria</taxon>
        <taxon>Pseudomonadati</taxon>
        <taxon>Planctomycetota</taxon>
        <taxon>Planctomycetia</taxon>
        <taxon>Planctomycetales</taxon>
        <taxon>Planctomycetaceae</taxon>
        <taxon>Polystyrenella</taxon>
    </lineage>
</organism>
<reference evidence="4 5" key="1">
    <citation type="submission" date="2019-02" db="EMBL/GenBank/DDBJ databases">
        <title>Deep-cultivation of Planctomycetes and their phenomic and genomic characterization uncovers novel biology.</title>
        <authorList>
            <person name="Wiegand S."/>
            <person name="Jogler M."/>
            <person name="Boedeker C."/>
            <person name="Pinto D."/>
            <person name="Vollmers J."/>
            <person name="Rivas-Marin E."/>
            <person name="Kohn T."/>
            <person name="Peeters S.H."/>
            <person name="Heuer A."/>
            <person name="Rast P."/>
            <person name="Oberbeckmann S."/>
            <person name="Bunk B."/>
            <person name="Jeske O."/>
            <person name="Meyerdierks A."/>
            <person name="Storesund J.E."/>
            <person name="Kallscheuer N."/>
            <person name="Luecker S."/>
            <person name="Lage O.M."/>
            <person name="Pohl T."/>
            <person name="Merkel B.J."/>
            <person name="Hornburger P."/>
            <person name="Mueller R.-W."/>
            <person name="Bruemmer F."/>
            <person name="Labrenz M."/>
            <person name="Spormann A.M."/>
            <person name="Op den Camp H."/>
            <person name="Overmann J."/>
            <person name="Amann R."/>
            <person name="Jetten M.S.M."/>
            <person name="Mascher T."/>
            <person name="Medema M.H."/>
            <person name="Devos D.P."/>
            <person name="Kaster A.-K."/>
            <person name="Ovreas L."/>
            <person name="Rohde M."/>
            <person name="Galperin M.Y."/>
            <person name="Jogler C."/>
        </authorList>
    </citation>
    <scope>NUCLEOTIDE SEQUENCE [LARGE SCALE GENOMIC DNA]</scope>
    <source>
        <strain evidence="4 5">Pla110</strain>
    </source>
</reference>
<evidence type="ECO:0000259" key="3">
    <source>
        <dbReference type="Pfam" id="PF14229"/>
    </source>
</evidence>
<feature type="compositionally biased region" description="Basic and acidic residues" evidence="1">
    <location>
        <begin position="444"/>
        <end position="476"/>
    </location>
</feature>
<accession>A0A518CS75</accession>
<protein>
    <recommendedName>
        <fullName evidence="6">DUF4332 domain-containing protein</fullName>
    </recommendedName>
</protein>
<dbReference type="Gene3D" id="1.10.150.20">
    <property type="entry name" value="5' to 3' exonuclease, C-terminal subdomain"/>
    <property type="match status" value="1"/>
</dbReference>
<dbReference type="RefSeq" id="WP_144997952.1">
    <property type="nucleotide sequence ID" value="NZ_CP036281.1"/>
</dbReference>
<keyword evidence="5" id="KW-1185">Reference proteome</keyword>
<dbReference type="GO" id="GO:0016788">
    <property type="term" value="F:hydrolase activity, acting on ester bonds"/>
    <property type="evidence" value="ECO:0007669"/>
    <property type="project" value="InterPro"/>
</dbReference>
<feature type="compositionally biased region" description="Low complexity" evidence="1">
    <location>
        <begin position="386"/>
        <end position="403"/>
    </location>
</feature>
<dbReference type="AlphaFoldDB" id="A0A518CS75"/>
<dbReference type="Proteomes" id="UP000317178">
    <property type="component" value="Chromosome"/>
</dbReference>
<feature type="region of interest" description="Disordered" evidence="1">
    <location>
        <begin position="367"/>
        <end position="545"/>
    </location>
</feature>
<dbReference type="OrthoDB" id="268732at2"/>
<dbReference type="KEGG" id="plon:Pla110_38270"/>